<organism evidence="1">
    <name type="scientific">Turicibacter sanguinis</name>
    <dbReference type="NCBI Taxonomy" id="154288"/>
    <lineage>
        <taxon>Bacteria</taxon>
        <taxon>Bacillati</taxon>
        <taxon>Bacillota</taxon>
        <taxon>Erysipelotrichia</taxon>
        <taxon>Erysipelotrichales</taxon>
        <taxon>Turicibacteraceae</taxon>
        <taxon>Turicibacter</taxon>
    </lineage>
</organism>
<dbReference type="GO" id="GO:0046872">
    <property type="term" value="F:metal ion binding"/>
    <property type="evidence" value="ECO:0007669"/>
    <property type="project" value="InterPro"/>
</dbReference>
<dbReference type="InterPro" id="IPR050492">
    <property type="entry name" value="Bact_metal-bind_prot9"/>
</dbReference>
<protein>
    <submittedName>
        <fullName evidence="1">ABC transporter substrate-binding protein</fullName>
    </submittedName>
</protein>
<dbReference type="EMBL" id="WMQV01000023">
    <property type="protein sequence ID" value="MTL94815.1"/>
    <property type="molecule type" value="Genomic_DNA"/>
</dbReference>
<name>A0A6G2CF98_9FIRM</name>
<proteinExistence type="predicted"/>
<dbReference type="PANTHER" id="PTHR42953:SF8">
    <property type="entry name" value="ZINT DOMAIN-CONTAINING PROTEIN"/>
    <property type="match status" value="1"/>
</dbReference>
<gene>
    <name evidence="1" type="ORF">GMA64_09775</name>
</gene>
<dbReference type="Pfam" id="PF01297">
    <property type="entry name" value="ZnuA"/>
    <property type="match status" value="1"/>
</dbReference>
<dbReference type="GO" id="GO:0030001">
    <property type="term" value="P:metal ion transport"/>
    <property type="evidence" value="ECO:0007669"/>
    <property type="project" value="InterPro"/>
</dbReference>
<dbReference type="PROSITE" id="PS51257">
    <property type="entry name" value="PROKAR_LIPOPROTEIN"/>
    <property type="match status" value="1"/>
</dbReference>
<accession>A0A6G2CF98</accession>
<dbReference type="Gene3D" id="3.40.50.1980">
    <property type="entry name" value="Nitrogenase molybdenum iron protein domain"/>
    <property type="match status" value="2"/>
</dbReference>
<dbReference type="SUPFAM" id="SSF53807">
    <property type="entry name" value="Helical backbone' metal receptor"/>
    <property type="match status" value="1"/>
</dbReference>
<dbReference type="InterPro" id="IPR006127">
    <property type="entry name" value="ZnuA-like"/>
</dbReference>
<evidence type="ECO:0000313" key="1">
    <source>
        <dbReference type="EMBL" id="MTL94815.1"/>
    </source>
</evidence>
<dbReference type="PANTHER" id="PTHR42953">
    <property type="entry name" value="HIGH-AFFINITY ZINC UPTAKE SYSTEM PROTEIN ZNUA-RELATED"/>
    <property type="match status" value="1"/>
</dbReference>
<dbReference type="AlphaFoldDB" id="A0A6G2CF98"/>
<sequence>MMKKNILLFLTCFLLVSCGNQKPSTENHTQKQLNILTTVYPLTYFTEKIGGQYVNVNSILTPESDIHNYQLNDNVTNQILSSQLFLYIDDTLEPYIGDISLQFQEKNLNYIEIISLIKQQTAPEIGEAQTLISGTLSTTESPARKDDNLNTIISDYHLPDSRSQTNDITTMYESPYNHLWLHPSYAIMMCEIIRDELIKLLPEYKPTFDKNFEELKEKLLDLNNAFLSLSTAPNHYFLVTHAAYSTWAGYGLIQIPITDMYESPLPQQELETVQRLVSDLNLSYLYFEENITNYKAKQLQSELHLKTATLYNLATLTYDQINNGDDYFSLMYQNIKNLELELYE</sequence>
<comment type="caution">
    <text evidence="1">The sequence shown here is derived from an EMBL/GenBank/DDBJ whole genome shotgun (WGS) entry which is preliminary data.</text>
</comment>
<reference evidence="1" key="1">
    <citation type="journal article" date="2019" name="Nat. Med.">
        <title>A library of human gut bacterial isolates paired with longitudinal multiomics data enables mechanistic microbiome research.</title>
        <authorList>
            <person name="Poyet M."/>
            <person name="Groussin M."/>
            <person name="Gibbons S.M."/>
            <person name="Avila-Pacheco J."/>
            <person name="Jiang X."/>
            <person name="Kearney S.M."/>
            <person name="Perrotta A.R."/>
            <person name="Berdy B."/>
            <person name="Zhao S."/>
            <person name="Lieberman T.D."/>
            <person name="Swanson P.K."/>
            <person name="Smith M."/>
            <person name="Roesemann S."/>
            <person name="Alexander J.E."/>
            <person name="Rich S.A."/>
            <person name="Livny J."/>
            <person name="Vlamakis H."/>
            <person name="Clish C."/>
            <person name="Bullock K."/>
            <person name="Deik A."/>
            <person name="Scott J."/>
            <person name="Pierce K.A."/>
            <person name="Xavier R.J."/>
            <person name="Alm E.J."/>
        </authorList>
    </citation>
    <scope>NUCLEOTIDE SEQUENCE</scope>
    <source>
        <strain evidence="1">BIOML-A179</strain>
    </source>
</reference>